<reference evidence="1" key="2">
    <citation type="journal article" date="2018" name="Sci. Data">
        <title>The draft genome sequence of cork oak.</title>
        <authorList>
            <person name="Ramos A.M."/>
            <person name="Usie A."/>
            <person name="Barbosa P."/>
            <person name="Barros P.M."/>
            <person name="Capote T."/>
            <person name="Chaves I."/>
            <person name="Simoes F."/>
            <person name="Abreu I."/>
            <person name="Carrasquinho I."/>
            <person name="Faro C."/>
            <person name="Guimaraes J.B."/>
            <person name="Mendonca D."/>
            <person name="Nobrega F."/>
            <person name="Rodrigues L."/>
            <person name="Saibo N.J.M."/>
            <person name="Varela M.C."/>
            <person name="Egas C."/>
            <person name="Matos J."/>
            <person name="Miguel C.M."/>
            <person name="Oliveira M.M."/>
            <person name="Ricardo C.P."/>
            <person name="Goncalves S."/>
        </authorList>
    </citation>
    <scope>NUCLEOTIDE SEQUENCE [LARGE SCALE GENOMIC DNA]</scope>
    <source>
        <strain evidence="1">HL8</strain>
    </source>
</reference>
<evidence type="ECO:0000313" key="1">
    <source>
        <dbReference type="EMBL" id="KAK7860285.1"/>
    </source>
</evidence>
<organism evidence="1">
    <name type="scientific">Quercus suber</name>
    <name type="common">Cork oak</name>
    <dbReference type="NCBI Taxonomy" id="58331"/>
    <lineage>
        <taxon>Eukaryota</taxon>
        <taxon>Viridiplantae</taxon>
        <taxon>Streptophyta</taxon>
        <taxon>Embryophyta</taxon>
        <taxon>Tracheophyta</taxon>
        <taxon>Spermatophyta</taxon>
        <taxon>Magnoliopsida</taxon>
        <taxon>eudicotyledons</taxon>
        <taxon>Gunneridae</taxon>
        <taxon>Pentapetalae</taxon>
        <taxon>rosids</taxon>
        <taxon>fabids</taxon>
        <taxon>Fagales</taxon>
        <taxon>Fagaceae</taxon>
        <taxon>Quercus</taxon>
    </lineage>
</organism>
<dbReference type="EMBL" id="PKMF04000007">
    <property type="protein sequence ID" value="KAK7860285.1"/>
    <property type="molecule type" value="Genomic_DNA"/>
</dbReference>
<accession>A0AAW0M9L0</accession>
<proteinExistence type="predicted"/>
<name>A0AAW0M9L0_QUESU</name>
<reference evidence="1" key="1">
    <citation type="submission" date="2017-12" db="EMBL/GenBank/DDBJ databases">
        <authorList>
            <person name="Barbosa P."/>
            <person name="Usie A."/>
            <person name="Ramos A.M."/>
        </authorList>
    </citation>
    <scope>NUCLEOTIDE SEQUENCE</scope>
    <source>
        <strain evidence="1">HL8</strain>
        <tissue evidence="1">Leaves</tissue>
    </source>
</reference>
<sequence length="85" mass="9855">MNLLASWFVKSYLSQKIVIKCANDLQQMQNQGHEDCCKTRGRSFAMHPYLSVEEMKPNEEEESNDEKPEIPNCTITTVIHHFQAL</sequence>
<protein>
    <submittedName>
        <fullName evidence="1">Uncharacterized protein</fullName>
    </submittedName>
</protein>
<comment type="caution">
    <text evidence="1">The sequence shown here is derived from an EMBL/GenBank/DDBJ whole genome shotgun (WGS) entry which is preliminary data.</text>
</comment>
<dbReference type="AlphaFoldDB" id="A0AAW0M9L0"/>
<reference evidence="1" key="3">
    <citation type="submission" date="2023-07" db="EMBL/GenBank/DDBJ databases">
        <title>An improved reference 1 genome and first organelle genomes of Quercus suber.</title>
        <authorList>
            <consortium name="Genosuber Consortium"/>
            <person name="Usie A."/>
            <person name="Serra O."/>
            <person name="Barros P."/>
        </authorList>
    </citation>
    <scope>NUCLEOTIDE SEQUENCE</scope>
    <source>
        <strain evidence="1">HL8</strain>
        <tissue evidence="1">Leaves</tissue>
    </source>
</reference>
<gene>
    <name evidence="1" type="ORF">CFP56_039689</name>
</gene>